<feature type="signal peptide" evidence="3">
    <location>
        <begin position="1"/>
        <end position="23"/>
    </location>
</feature>
<dbReference type="PANTHER" id="PTHR16861:SF4">
    <property type="entry name" value="SH3 DOMAIN PROTEIN (AFU_ORTHOLOGUE AFUA_1G13610)"/>
    <property type="match status" value="1"/>
</dbReference>
<protein>
    <recommendedName>
        <fullName evidence="6">Mid2 domain-containing protein</fullName>
    </recommendedName>
</protein>
<keyword evidence="2" id="KW-1133">Transmembrane helix</keyword>
<dbReference type="EMBL" id="JAPQKH010000003">
    <property type="protein sequence ID" value="KAJ5107907.1"/>
    <property type="molecule type" value="Genomic_DNA"/>
</dbReference>
<keyword evidence="2" id="KW-0472">Membrane</keyword>
<evidence type="ECO:0000313" key="4">
    <source>
        <dbReference type="EMBL" id="KAJ5107907.1"/>
    </source>
</evidence>
<sequence>MRPSFIPAFATLFLFSAIQTTVASPLALSLLQDEEGNALEKRCANPCGAESQLCCGSSQACYTNSLNQAACSEAGSGGEWQYYTTTYTETDTSTITSVWSSHITSAAVATSTSGTCQAEFGETTCGTSCCSADEECVQGECVAESSSAAVTGEATPAARGTSSGWVTATATASATTTEGFIAPVSTDGSDLIGAKATSSGGGGLSGGAIAGIVIGVIAGVVLLLVLCAWLCLKGLFDGLLACLGIGGRKRRKQETIIDERYSHHSHGSRPRPQGGRTWFGTKPAASEVSEKKKSGWSGWGTVAIILGALALCLGLRRHKDRDNEDDRTTSYTYPSTYYYSDYTRSEFLPEYFVSSSSTFTNDFPAGSDSSRRTRDTRRSRRTRDTRSRRS</sequence>
<feature type="chain" id="PRO_5040896196" description="Mid2 domain-containing protein" evidence="3">
    <location>
        <begin position="24"/>
        <end position="390"/>
    </location>
</feature>
<evidence type="ECO:0000256" key="2">
    <source>
        <dbReference type="SAM" id="Phobius"/>
    </source>
</evidence>
<reference evidence="4" key="1">
    <citation type="submission" date="2022-11" db="EMBL/GenBank/DDBJ databases">
        <authorList>
            <person name="Petersen C."/>
        </authorList>
    </citation>
    <scope>NUCLEOTIDE SEQUENCE</scope>
    <source>
        <strain evidence="4">IBT 30069</strain>
    </source>
</reference>
<dbReference type="Proteomes" id="UP001149165">
    <property type="component" value="Unassembled WGS sequence"/>
</dbReference>
<name>A0A9W9FWU0_9EURO</name>
<feature type="transmembrane region" description="Helical" evidence="2">
    <location>
        <begin position="208"/>
        <end position="232"/>
    </location>
</feature>
<gene>
    <name evidence="4" type="ORF">N7456_004582</name>
</gene>
<proteinExistence type="predicted"/>
<dbReference type="PANTHER" id="PTHR16861">
    <property type="entry name" value="GLYCOPROTEIN 38"/>
    <property type="match status" value="1"/>
</dbReference>
<dbReference type="AlphaFoldDB" id="A0A9W9FWU0"/>
<evidence type="ECO:0000256" key="1">
    <source>
        <dbReference type="SAM" id="MobiDB-lite"/>
    </source>
</evidence>
<keyword evidence="3" id="KW-0732">Signal</keyword>
<keyword evidence="5" id="KW-1185">Reference proteome</keyword>
<feature type="transmembrane region" description="Helical" evidence="2">
    <location>
        <begin position="296"/>
        <end position="316"/>
    </location>
</feature>
<comment type="caution">
    <text evidence="4">The sequence shown here is derived from an EMBL/GenBank/DDBJ whole genome shotgun (WGS) entry which is preliminary data.</text>
</comment>
<evidence type="ECO:0000313" key="5">
    <source>
        <dbReference type="Proteomes" id="UP001149165"/>
    </source>
</evidence>
<feature type="region of interest" description="Disordered" evidence="1">
    <location>
        <begin position="261"/>
        <end position="283"/>
    </location>
</feature>
<evidence type="ECO:0008006" key="6">
    <source>
        <dbReference type="Google" id="ProtNLM"/>
    </source>
</evidence>
<feature type="region of interest" description="Disordered" evidence="1">
    <location>
        <begin position="358"/>
        <end position="390"/>
    </location>
</feature>
<evidence type="ECO:0000256" key="3">
    <source>
        <dbReference type="SAM" id="SignalP"/>
    </source>
</evidence>
<keyword evidence="2" id="KW-0812">Transmembrane</keyword>
<reference evidence="4" key="2">
    <citation type="journal article" date="2023" name="IMA Fungus">
        <title>Comparative genomic study of the Penicillium genus elucidates a diverse pangenome and 15 lateral gene transfer events.</title>
        <authorList>
            <person name="Petersen C."/>
            <person name="Sorensen T."/>
            <person name="Nielsen M.R."/>
            <person name="Sondergaard T.E."/>
            <person name="Sorensen J.L."/>
            <person name="Fitzpatrick D.A."/>
            <person name="Frisvad J.C."/>
            <person name="Nielsen K.L."/>
        </authorList>
    </citation>
    <scope>NUCLEOTIDE SEQUENCE</scope>
    <source>
        <strain evidence="4">IBT 30069</strain>
    </source>
</reference>
<organism evidence="4 5">
    <name type="scientific">Penicillium angulare</name>
    <dbReference type="NCBI Taxonomy" id="116970"/>
    <lineage>
        <taxon>Eukaryota</taxon>
        <taxon>Fungi</taxon>
        <taxon>Dikarya</taxon>
        <taxon>Ascomycota</taxon>
        <taxon>Pezizomycotina</taxon>
        <taxon>Eurotiomycetes</taxon>
        <taxon>Eurotiomycetidae</taxon>
        <taxon>Eurotiales</taxon>
        <taxon>Aspergillaceae</taxon>
        <taxon>Penicillium</taxon>
    </lineage>
</organism>
<accession>A0A9W9FWU0</accession>
<dbReference type="OrthoDB" id="5425848at2759"/>